<reference evidence="10 11" key="1">
    <citation type="submission" date="2016-10" db="EMBL/GenBank/DDBJ databases">
        <authorList>
            <person name="de Groot N.N."/>
        </authorList>
    </citation>
    <scope>NUCLEOTIDE SEQUENCE [LARGE SCALE GENOMIC DNA]</scope>
    <source>
        <strain evidence="10 11">DSM 17074</strain>
    </source>
</reference>
<comment type="subcellular location">
    <subcellularLocation>
        <location evidence="2">Membrane</location>
        <topology evidence="2">Multi-pass membrane protein</topology>
    </subcellularLocation>
</comment>
<evidence type="ECO:0000256" key="1">
    <source>
        <dbReference type="ARBA" id="ARBA00001947"/>
    </source>
</evidence>
<dbReference type="EMBL" id="FPAI01000031">
    <property type="protein sequence ID" value="SFT03965.1"/>
    <property type="molecule type" value="Genomic_DNA"/>
</dbReference>
<name>A0A1I6UR81_9BACI</name>
<evidence type="ECO:0000256" key="7">
    <source>
        <dbReference type="SAM" id="Phobius"/>
    </source>
</evidence>
<keyword evidence="4 7" id="KW-0812">Transmembrane</keyword>
<accession>A0A1I6UR81</accession>
<dbReference type="STRING" id="306541.SAMN05421668_13125"/>
<comment type="similarity">
    <text evidence="3">Belongs to the peptidase M50B family.</text>
</comment>
<dbReference type="InterPro" id="IPR008915">
    <property type="entry name" value="Peptidase_M50"/>
</dbReference>
<feature type="transmembrane region" description="Helical" evidence="7">
    <location>
        <begin position="9"/>
        <end position="27"/>
    </location>
</feature>
<dbReference type="RefSeq" id="WP_089855454.1">
    <property type="nucleotide sequence ID" value="NZ_BJWJ01000035.1"/>
</dbReference>
<dbReference type="EMBL" id="BJWJ01000035">
    <property type="protein sequence ID" value="GEM05459.1"/>
    <property type="molecule type" value="Genomic_DNA"/>
</dbReference>
<dbReference type="CDD" id="cd05709">
    <property type="entry name" value="S2P-M50"/>
    <property type="match status" value="1"/>
</dbReference>
<evidence type="ECO:0000256" key="2">
    <source>
        <dbReference type="ARBA" id="ARBA00004141"/>
    </source>
</evidence>
<evidence type="ECO:0000256" key="4">
    <source>
        <dbReference type="ARBA" id="ARBA00022692"/>
    </source>
</evidence>
<dbReference type="OrthoDB" id="1069985at2"/>
<evidence type="ECO:0000256" key="3">
    <source>
        <dbReference type="ARBA" id="ARBA00007931"/>
    </source>
</evidence>
<evidence type="ECO:0000313" key="10">
    <source>
        <dbReference type="EMBL" id="SFT03965.1"/>
    </source>
</evidence>
<sequence length="370" mass="41586">MKKWQKNSIFYGVCALIGILLGLYAGASDPFYEPILQHVTFQNGLIVFIFIFVGLFLAINIHEFGHFVLGKLAGMTLLIYRIGFLEWKKVNGTFRVSFEKMNGYGGLCGMIPKRLGKISNRSFIAYFMGGALFNFLSAGLAYLLILHTSGFLSLFLWVFVIISVFLGGANIFPFKTSATMMSDGAYIAGLVKGDKKVIDLLEMMNFSTQLQAGVTPGELNFDSVKGNDSIHCDLLKHLKALEQLDFKTLEKTKMTLSERIDTCNFMTRPSVLNEIVVACILLDDHEGVKMWRECLTHLDKDCDANGYRVKAYLAYYDRHIALAKKYIDKGRSVLHYYPSLGQQTTEAVLFQYLEKDLLGSLHSAEKTSQV</sequence>
<keyword evidence="12" id="KW-1185">Reference proteome</keyword>
<evidence type="ECO:0000313" key="11">
    <source>
        <dbReference type="Proteomes" id="UP000199139"/>
    </source>
</evidence>
<keyword evidence="5 7" id="KW-1133">Transmembrane helix</keyword>
<dbReference type="GO" id="GO:0006508">
    <property type="term" value="P:proteolysis"/>
    <property type="evidence" value="ECO:0007669"/>
    <property type="project" value="InterPro"/>
</dbReference>
<dbReference type="Proteomes" id="UP000199139">
    <property type="component" value="Unassembled WGS sequence"/>
</dbReference>
<gene>
    <name evidence="9" type="ORF">HMI01_24470</name>
    <name evidence="10" type="ORF">SAMN05421668_13125</name>
</gene>
<evidence type="ECO:0000259" key="8">
    <source>
        <dbReference type="Pfam" id="PF02163"/>
    </source>
</evidence>
<dbReference type="Pfam" id="PF02163">
    <property type="entry name" value="Peptidase_M50"/>
    <property type="match status" value="1"/>
</dbReference>
<proteinExistence type="inferred from homology"/>
<reference evidence="9 12" key="2">
    <citation type="submission" date="2019-07" db="EMBL/GenBank/DDBJ databases">
        <title>Whole genome shotgun sequence of Halolactibacillus miurensis NBRC 100873.</title>
        <authorList>
            <person name="Hosoyama A."/>
            <person name="Uohara A."/>
            <person name="Ohji S."/>
            <person name="Ichikawa N."/>
        </authorList>
    </citation>
    <scope>NUCLEOTIDE SEQUENCE [LARGE SCALE GENOMIC DNA]</scope>
    <source>
        <strain evidence="9 12">NBRC 100873</strain>
    </source>
</reference>
<feature type="transmembrane region" description="Helical" evidence="7">
    <location>
        <begin position="151"/>
        <end position="172"/>
    </location>
</feature>
<organism evidence="10 11">
    <name type="scientific">Halolactibacillus miurensis</name>
    <dbReference type="NCBI Taxonomy" id="306541"/>
    <lineage>
        <taxon>Bacteria</taxon>
        <taxon>Bacillati</taxon>
        <taxon>Bacillota</taxon>
        <taxon>Bacilli</taxon>
        <taxon>Bacillales</taxon>
        <taxon>Bacillaceae</taxon>
        <taxon>Halolactibacillus</taxon>
    </lineage>
</organism>
<feature type="transmembrane region" description="Helical" evidence="7">
    <location>
        <begin position="123"/>
        <end position="145"/>
    </location>
</feature>
<comment type="cofactor">
    <cofactor evidence="1">
        <name>Zn(2+)</name>
        <dbReference type="ChEBI" id="CHEBI:29105"/>
    </cofactor>
</comment>
<dbReference type="AlphaFoldDB" id="A0A1I6UR81"/>
<evidence type="ECO:0000313" key="9">
    <source>
        <dbReference type="EMBL" id="GEM05459.1"/>
    </source>
</evidence>
<dbReference type="Proteomes" id="UP000321773">
    <property type="component" value="Unassembled WGS sequence"/>
</dbReference>
<protein>
    <submittedName>
        <fullName evidence="10">Peptidase family M50</fullName>
    </submittedName>
</protein>
<evidence type="ECO:0000256" key="5">
    <source>
        <dbReference type="ARBA" id="ARBA00022989"/>
    </source>
</evidence>
<dbReference type="GO" id="GO:0016020">
    <property type="term" value="C:membrane"/>
    <property type="evidence" value="ECO:0007669"/>
    <property type="project" value="UniProtKB-SubCell"/>
</dbReference>
<feature type="transmembrane region" description="Helical" evidence="7">
    <location>
        <begin position="39"/>
        <end position="61"/>
    </location>
</feature>
<evidence type="ECO:0000313" key="12">
    <source>
        <dbReference type="Proteomes" id="UP000321773"/>
    </source>
</evidence>
<keyword evidence="6 7" id="KW-0472">Membrane</keyword>
<evidence type="ECO:0000256" key="6">
    <source>
        <dbReference type="ARBA" id="ARBA00023136"/>
    </source>
</evidence>
<feature type="domain" description="Peptidase M50" evidence="8">
    <location>
        <begin position="51"/>
        <end position="201"/>
    </location>
</feature>